<dbReference type="CDD" id="cd06260">
    <property type="entry name" value="DUF820-like"/>
    <property type="match status" value="1"/>
</dbReference>
<dbReference type="KEGG" id="psoj:PHYSODRAFT_311375"/>
<dbReference type="PROSITE" id="PS00028">
    <property type="entry name" value="ZINC_FINGER_C2H2_1"/>
    <property type="match status" value="1"/>
</dbReference>
<dbReference type="InterPro" id="IPR012296">
    <property type="entry name" value="Nuclease_put_TT1808"/>
</dbReference>
<accession>G4YV55</accession>
<dbReference type="GO" id="GO:0006281">
    <property type="term" value="P:DNA repair"/>
    <property type="evidence" value="ECO:0007669"/>
    <property type="project" value="UniProtKB-ARBA"/>
</dbReference>
<proteinExistence type="predicted"/>
<dbReference type="Pfam" id="PF05685">
    <property type="entry name" value="Uma2"/>
    <property type="match status" value="1"/>
</dbReference>
<reference evidence="2 3" key="1">
    <citation type="journal article" date="2006" name="Science">
        <title>Phytophthora genome sequences uncover evolutionary origins and mechanisms of pathogenesis.</title>
        <authorList>
            <person name="Tyler B.M."/>
            <person name="Tripathy S."/>
            <person name="Zhang X."/>
            <person name="Dehal P."/>
            <person name="Jiang R.H."/>
            <person name="Aerts A."/>
            <person name="Arredondo F.D."/>
            <person name="Baxter L."/>
            <person name="Bensasson D."/>
            <person name="Beynon J.L."/>
            <person name="Chapman J."/>
            <person name="Damasceno C.M."/>
            <person name="Dorrance A.E."/>
            <person name="Dou D."/>
            <person name="Dickerman A.W."/>
            <person name="Dubchak I.L."/>
            <person name="Garbelotto M."/>
            <person name="Gijzen M."/>
            <person name="Gordon S.G."/>
            <person name="Govers F."/>
            <person name="Grunwald N.J."/>
            <person name="Huang W."/>
            <person name="Ivors K.L."/>
            <person name="Jones R.W."/>
            <person name="Kamoun S."/>
            <person name="Krampis K."/>
            <person name="Lamour K.H."/>
            <person name="Lee M.K."/>
            <person name="McDonald W.H."/>
            <person name="Medina M."/>
            <person name="Meijer H.J."/>
            <person name="Nordberg E.K."/>
            <person name="Maclean D.J."/>
            <person name="Ospina-Giraldo M.D."/>
            <person name="Morris P.F."/>
            <person name="Phuntumart V."/>
            <person name="Putnam N.H."/>
            <person name="Rash S."/>
            <person name="Rose J.K."/>
            <person name="Sakihama Y."/>
            <person name="Salamov A.A."/>
            <person name="Savidor A."/>
            <person name="Scheuring C.F."/>
            <person name="Smith B.M."/>
            <person name="Sobral B.W."/>
            <person name="Terry A."/>
            <person name="Torto-Alalibo T.A."/>
            <person name="Win J."/>
            <person name="Xu Z."/>
            <person name="Zhang H."/>
            <person name="Grigoriev I.V."/>
            <person name="Rokhsar D.S."/>
            <person name="Boore J.L."/>
        </authorList>
    </citation>
    <scope>NUCLEOTIDE SEQUENCE [LARGE SCALE GENOMIC DNA]</scope>
    <source>
        <strain evidence="2 3">P6497</strain>
    </source>
</reference>
<organism evidence="2 3">
    <name type="scientific">Phytophthora sojae (strain P6497)</name>
    <name type="common">Soybean stem and root rot agent</name>
    <name type="synonym">Phytophthora megasperma f. sp. glycines</name>
    <dbReference type="NCBI Taxonomy" id="1094619"/>
    <lineage>
        <taxon>Eukaryota</taxon>
        <taxon>Sar</taxon>
        <taxon>Stramenopiles</taxon>
        <taxon>Oomycota</taxon>
        <taxon>Peronosporomycetes</taxon>
        <taxon>Peronosporales</taxon>
        <taxon>Peronosporaceae</taxon>
        <taxon>Phytophthora</taxon>
    </lineage>
</organism>
<evidence type="ECO:0000259" key="1">
    <source>
        <dbReference type="PROSITE" id="PS00028"/>
    </source>
</evidence>
<feature type="domain" description="C2H2-type" evidence="1">
    <location>
        <begin position="235"/>
        <end position="257"/>
    </location>
</feature>
<sequence>MKTAKGKKKDPKDALGRLVRDLKEKPTLCPVKSYPGATLARRSTDTSLPTEWSYNNEAVAAKITQLFGRWAKWSREGGRVTTSQGAFVLEQRPIKPAVRMPDVAYTLRDEKDRGLDRTQMWTYRGEPFDPSFVVEIDKLSGRGSQRRALNSKMRYEYFRHGVQLGWLIDPRPGHYKMYEYYLNERGQVKCSDDTAWRDLDGRDVLPGFTLTSTDLEMVLDQDPGSSSEEEVDFACPERGCGKRMRSRGAWAAHAEWHRAECARRKHLAKRASN</sequence>
<dbReference type="RefSeq" id="XP_009519642.1">
    <property type="nucleotide sequence ID" value="XM_009521347.1"/>
</dbReference>
<dbReference type="Proteomes" id="UP000002640">
    <property type="component" value="Unassembled WGS sequence"/>
</dbReference>
<dbReference type="SMR" id="G4YV55"/>
<dbReference type="OMA" id="EEIDFMC"/>
<dbReference type="GeneID" id="20643376"/>
<evidence type="ECO:0000313" key="2">
    <source>
        <dbReference type="EMBL" id="EGZ24354.1"/>
    </source>
</evidence>
<dbReference type="InterPro" id="IPR013087">
    <property type="entry name" value="Znf_C2H2_type"/>
</dbReference>
<evidence type="ECO:0000313" key="3">
    <source>
        <dbReference type="Proteomes" id="UP000002640"/>
    </source>
</evidence>
<dbReference type="EMBL" id="JH159152">
    <property type="protein sequence ID" value="EGZ24354.1"/>
    <property type="molecule type" value="Genomic_DNA"/>
</dbReference>
<gene>
    <name evidence="2" type="ORF">PHYSODRAFT_311375</name>
</gene>
<protein>
    <recommendedName>
        <fullName evidence="1">C2H2-type domain-containing protein</fullName>
    </recommendedName>
</protein>
<name>G4YV55_PHYSP</name>
<dbReference type="InParanoid" id="G4YV55"/>
<keyword evidence="3" id="KW-1185">Reference proteome</keyword>
<dbReference type="InterPro" id="IPR008538">
    <property type="entry name" value="Uma2"/>
</dbReference>
<dbReference type="SUPFAM" id="SSF52980">
    <property type="entry name" value="Restriction endonuclease-like"/>
    <property type="match status" value="1"/>
</dbReference>
<dbReference type="Gene3D" id="3.90.1570.10">
    <property type="entry name" value="tt1808, chain A"/>
    <property type="match status" value="1"/>
</dbReference>
<dbReference type="AlphaFoldDB" id="G4YV55"/>
<dbReference type="InterPro" id="IPR011335">
    <property type="entry name" value="Restrct_endonuc-II-like"/>
</dbReference>